<sequence>MIQNGEVDLSLQSDAERWKASTASQWRLRGHSGHRGFQEILRNLLGGKAPLTDVPLSSLALYISHPCHSPGNPPNTPTMARANAATNHQVFRECSLCLAAVLGNDYRFHP</sequence>
<dbReference type="AlphaFoldDB" id="W9WAL1"/>
<evidence type="ECO:0000313" key="1">
    <source>
        <dbReference type="EMBL" id="EXJ64973.1"/>
    </source>
</evidence>
<accession>W9WAL1</accession>
<name>W9WAL1_9EURO</name>
<dbReference type="RefSeq" id="XP_007753540.1">
    <property type="nucleotide sequence ID" value="XM_007755350.1"/>
</dbReference>
<evidence type="ECO:0000313" key="2">
    <source>
        <dbReference type="Proteomes" id="UP000019473"/>
    </source>
</evidence>
<comment type="caution">
    <text evidence="1">The sequence shown here is derived from an EMBL/GenBank/DDBJ whole genome shotgun (WGS) entry which is preliminary data.</text>
</comment>
<reference evidence="1 2" key="1">
    <citation type="submission" date="2013-03" db="EMBL/GenBank/DDBJ databases">
        <title>The Genome Sequence of Cladophialophora yegresii CBS 114405.</title>
        <authorList>
            <consortium name="The Broad Institute Genomics Platform"/>
            <person name="Cuomo C."/>
            <person name="de Hoog S."/>
            <person name="Gorbushina A."/>
            <person name="Walker B."/>
            <person name="Young S.K."/>
            <person name="Zeng Q."/>
            <person name="Gargeya S."/>
            <person name="Fitzgerald M."/>
            <person name="Haas B."/>
            <person name="Abouelleil A."/>
            <person name="Allen A.W."/>
            <person name="Alvarado L."/>
            <person name="Arachchi H.M."/>
            <person name="Berlin A.M."/>
            <person name="Chapman S.B."/>
            <person name="Gainer-Dewar J."/>
            <person name="Goldberg J."/>
            <person name="Griggs A."/>
            <person name="Gujja S."/>
            <person name="Hansen M."/>
            <person name="Howarth C."/>
            <person name="Imamovic A."/>
            <person name="Ireland A."/>
            <person name="Larimer J."/>
            <person name="McCowan C."/>
            <person name="Murphy C."/>
            <person name="Pearson M."/>
            <person name="Poon T.W."/>
            <person name="Priest M."/>
            <person name="Roberts A."/>
            <person name="Saif S."/>
            <person name="Shea T."/>
            <person name="Sisk P."/>
            <person name="Sykes S."/>
            <person name="Wortman J."/>
            <person name="Nusbaum C."/>
            <person name="Birren B."/>
        </authorList>
    </citation>
    <scope>NUCLEOTIDE SEQUENCE [LARGE SCALE GENOMIC DNA]</scope>
    <source>
        <strain evidence="1 2">CBS 114405</strain>
    </source>
</reference>
<organism evidence="1 2">
    <name type="scientific">Cladophialophora yegresii CBS 114405</name>
    <dbReference type="NCBI Taxonomy" id="1182544"/>
    <lineage>
        <taxon>Eukaryota</taxon>
        <taxon>Fungi</taxon>
        <taxon>Dikarya</taxon>
        <taxon>Ascomycota</taxon>
        <taxon>Pezizomycotina</taxon>
        <taxon>Eurotiomycetes</taxon>
        <taxon>Chaetothyriomycetidae</taxon>
        <taxon>Chaetothyriales</taxon>
        <taxon>Herpotrichiellaceae</taxon>
        <taxon>Cladophialophora</taxon>
    </lineage>
</organism>
<dbReference type="EMBL" id="AMGW01000001">
    <property type="protein sequence ID" value="EXJ64973.1"/>
    <property type="molecule type" value="Genomic_DNA"/>
</dbReference>
<dbReference type="Proteomes" id="UP000019473">
    <property type="component" value="Unassembled WGS sequence"/>
</dbReference>
<dbReference type="GeneID" id="19175925"/>
<proteinExistence type="predicted"/>
<keyword evidence="2" id="KW-1185">Reference proteome</keyword>
<gene>
    <name evidence="1" type="ORF">A1O7_01312</name>
</gene>
<protein>
    <submittedName>
        <fullName evidence="1">Uncharacterized protein</fullName>
    </submittedName>
</protein>
<dbReference type="VEuPathDB" id="FungiDB:A1O7_01312"/>
<dbReference type="HOGENOM" id="CLU_2170814_0_0_1"/>